<keyword evidence="1" id="KW-1133">Transmembrane helix</keyword>
<evidence type="ECO:0000313" key="3">
    <source>
        <dbReference type="Proteomes" id="UP000001208"/>
    </source>
</evidence>
<accession>B3QWS0</accession>
<proteinExistence type="predicted"/>
<dbReference type="Proteomes" id="UP000001208">
    <property type="component" value="Chromosome"/>
</dbReference>
<dbReference type="OrthoDB" id="191067at2"/>
<keyword evidence="1" id="KW-0812">Transmembrane</keyword>
<dbReference type="STRING" id="517418.Ctha_0816"/>
<keyword evidence="1" id="KW-0472">Membrane</keyword>
<name>B3QWS0_CHLT3</name>
<evidence type="ECO:0000256" key="1">
    <source>
        <dbReference type="SAM" id="Phobius"/>
    </source>
</evidence>
<dbReference type="HOGENOM" id="CLU_1522549_0_0_10"/>
<dbReference type="EMBL" id="CP001100">
    <property type="protein sequence ID" value="ACF13284.1"/>
    <property type="molecule type" value="Genomic_DNA"/>
</dbReference>
<evidence type="ECO:0000313" key="2">
    <source>
        <dbReference type="EMBL" id="ACF13284.1"/>
    </source>
</evidence>
<feature type="transmembrane region" description="Helical" evidence="1">
    <location>
        <begin position="33"/>
        <end position="54"/>
    </location>
</feature>
<gene>
    <name evidence="2" type="ordered locus">Ctha_0816</name>
</gene>
<feature type="transmembrane region" description="Helical" evidence="1">
    <location>
        <begin position="66"/>
        <end position="83"/>
    </location>
</feature>
<dbReference type="RefSeq" id="WP_012499368.1">
    <property type="nucleotide sequence ID" value="NC_011026.1"/>
</dbReference>
<dbReference type="AlphaFoldDB" id="B3QWS0"/>
<sequence length="176" mass="20039">MVGVSIPVDNTHASKCTLPSKPELKEDKLIPGVIRVSAITFIGMTLFEVFKQFIFPDIGIWESHMMTIFFTTTIAVFASYMALKKYQILHKQLLEEFAKCAEAEEANQQLHIKLEDALTKVISGYVRICANCKKIHTEENSWTQVEAYVSQKSKAMFSHTICPECAKELYPEFKHS</sequence>
<dbReference type="eggNOG" id="COG4191">
    <property type="taxonomic scope" value="Bacteria"/>
</dbReference>
<keyword evidence="3" id="KW-1185">Reference proteome</keyword>
<organism evidence="2 3">
    <name type="scientific">Chloroherpeton thalassium (strain ATCC 35110 / GB-78)</name>
    <dbReference type="NCBI Taxonomy" id="517418"/>
    <lineage>
        <taxon>Bacteria</taxon>
        <taxon>Pseudomonadati</taxon>
        <taxon>Chlorobiota</taxon>
        <taxon>Chlorobiia</taxon>
        <taxon>Chlorobiales</taxon>
        <taxon>Chloroherpetonaceae</taxon>
        <taxon>Chloroherpeton</taxon>
    </lineage>
</organism>
<protein>
    <submittedName>
        <fullName evidence="2">Uncharacterized protein</fullName>
    </submittedName>
</protein>
<reference evidence="2 3" key="1">
    <citation type="submission" date="2008-06" db="EMBL/GenBank/DDBJ databases">
        <title>Complete sequence of Chloroherpeton thalassium ATCC 35110.</title>
        <authorList>
            <consortium name="US DOE Joint Genome Institute"/>
            <person name="Lucas S."/>
            <person name="Copeland A."/>
            <person name="Lapidus A."/>
            <person name="Glavina del Rio T."/>
            <person name="Dalin E."/>
            <person name="Tice H."/>
            <person name="Bruce D."/>
            <person name="Goodwin L."/>
            <person name="Pitluck S."/>
            <person name="Schmutz J."/>
            <person name="Larimer F."/>
            <person name="Land M."/>
            <person name="Hauser L."/>
            <person name="Kyrpides N."/>
            <person name="Mikhailova N."/>
            <person name="Liu Z."/>
            <person name="Li T."/>
            <person name="Zhao F."/>
            <person name="Overmann J."/>
            <person name="Bryant D.A."/>
            <person name="Richardson P."/>
        </authorList>
    </citation>
    <scope>NUCLEOTIDE SEQUENCE [LARGE SCALE GENOMIC DNA]</scope>
    <source>
        <strain evidence="3">ATCC 35110 / GB-78</strain>
    </source>
</reference>
<dbReference type="KEGG" id="cts:Ctha_0816"/>